<proteinExistence type="predicted"/>
<dbReference type="Proteomes" id="UP000886501">
    <property type="component" value="Unassembled WGS sequence"/>
</dbReference>
<accession>A0ACB6ZSM2</accession>
<sequence length="480" mass="54511">MLKGNSDRDPLDDVLRPPIDETEEERSIRLQTEEQAKRVSEAIDEAIRQERQAAKKKDVVRVLLLGQSESGKSTTLKQFQRLYTPTAFREERHLWRSVIQLNIVRSIRIIIDTISDVHRNAVLSEEESDGDEEFQLSDQLVAIKERLKPLRHIENILVAKLVPPNEAEATHLGNRPDIASSSKNRKDQEIFVRPGMGWHGALLRGARSSRPLSAGSTGLETPDDTQCVLDSCRTDTIALWQNPTVRAILQRRKVRLEELPGFYLNDLERMTSLKYVPTDDDVLRARLKTVGVCEYKFHLEASAGSESGTEWRIIDVGGSRSQVRYYCSFVATWAQFFDTVNAILFLAPISGFDQALAEDRSVNRLEDSVLLWKSVCSNKLLANVELVLFLNKCDLLGAKLRSGIRLSKYVRSFGDRSNDLDTVTKYFRGKFSAILREHSPLPRKFYGFCTSVTDTNTTAGILAIVRDIVIREHLRKTRLL</sequence>
<evidence type="ECO:0000313" key="1">
    <source>
        <dbReference type="EMBL" id="KAF9652579.1"/>
    </source>
</evidence>
<organism evidence="1 2">
    <name type="scientific">Thelephora ganbajun</name>
    <name type="common">Ganba fungus</name>
    <dbReference type="NCBI Taxonomy" id="370292"/>
    <lineage>
        <taxon>Eukaryota</taxon>
        <taxon>Fungi</taxon>
        <taxon>Dikarya</taxon>
        <taxon>Basidiomycota</taxon>
        <taxon>Agaricomycotina</taxon>
        <taxon>Agaricomycetes</taxon>
        <taxon>Thelephorales</taxon>
        <taxon>Thelephoraceae</taxon>
        <taxon>Thelephora</taxon>
    </lineage>
</organism>
<gene>
    <name evidence="1" type="ORF">BDM02DRAFT_3089059</name>
</gene>
<reference evidence="1" key="2">
    <citation type="journal article" date="2020" name="Nat. Commun.">
        <title>Large-scale genome sequencing of mycorrhizal fungi provides insights into the early evolution of symbiotic traits.</title>
        <authorList>
            <person name="Miyauchi S."/>
            <person name="Kiss E."/>
            <person name="Kuo A."/>
            <person name="Drula E."/>
            <person name="Kohler A."/>
            <person name="Sanchez-Garcia M."/>
            <person name="Morin E."/>
            <person name="Andreopoulos B."/>
            <person name="Barry K.W."/>
            <person name="Bonito G."/>
            <person name="Buee M."/>
            <person name="Carver A."/>
            <person name="Chen C."/>
            <person name="Cichocki N."/>
            <person name="Clum A."/>
            <person name="Culley D."/>
            <person name="Crous P.W."/>
            <person name="Fauchery L."/>
            <person name="Girlanda M."/>
            <person name="Hayes R.D."/>
            <person name="Keri Z."/>
            <person name="LaButti K."/>
            <person name="Lipzen A."/>
            <person name="Lombard V."/>
            <person name="Magnuson J."/>
            <person name="Maillard F."/>
            <person name="Murat C."/>
            <person name="Nolan M."/>
            <person name="Ohm R.A."/>
            <person name="Pangilinan J."/>
            <person name="Pereira M.F."/>
            <person name="Perotto S."/>
            <person name="Peter M."/>
            <person name="Pfister S."/>
            <person name="Riley R."/>
            <person name="Sitrit Y."/>
            <person name="Stielow J.B."/>
            <person name="Szollosi G."/>
            <person name="Zifcakova L."/>
            <person name="Stursova M."/>
            <person name="Spatafora J.W."/>
            <person name="Tedersoo L."/>
            <person name="Vaario L.M."/>
            <person name="Yamada A."/>
            <person name="Yan M."/>
            <person name="Wang P."/>
            <person name="Xu J."/>
            <person name="Bruns T."/>
            <person name="Baldrian P."/>
            <person name="Vilgalys R."/>
            <person name="Dunand C."/>
            <person name="Henrissat B."/>
            <person name="Grigoriev I.V."/>
            <person name="Hibbett D."/>
            <person name="Nagy L.G."/>
            <person name="Martin F.M."/>
        </authorList>
    </citation>
    <scope>NUCLEOTIDE SEQUENCE</scope>
    <source>
        <strain evidence="1">P2</strain>
    </source>
</reference>
<comment type="caution">
    <text evidence="1">The sequence shown here is derived from an EMBL/GenBank/DDBJ whole genome shotgun (WGS) entry which is preliminary data.</text>
</comment>
<protein>
    <submittedName>
        <fullName evidence="1">Guanine nucleotide binding protein, alpha subunit</fullName>
    </submittedName>
</protein>
<reference evidence="1" key="1">
    <citation type="submission" date="2019-10" db="EMBL/GenBank/DDBJ databases">
        <authorList>
            <consortium name="DOE Joint Genome Institute"/>
            <person name="Kuo A."/>
            <person name="Miyauchi S."/>
            <person name="Kiss E."/>
            <person name="Drula E."/>
            <person name="Kohler A."/>
            <person name="Sanchez-Garcia M."/>
            <person name="Andreopoulos B."/>
            <person name="Barry K.W."/>
            <person name="Bonito G."/>
            <person name="Buee M."/>
            <person name="Carver A."/>
            <person name="Chen C."/>
            <person name="Cichocki N."/>
            <person name="Clum A."/>
            <person name="Culley D."/>
            <person name="Crous P.W."/>
            <person name="Fauchery L."/>
            <person name="Girlanda M."/>
            <person name="Hayes R."/>
            <person name="Keri Z."/>
            <person name="Labutti K."/>
            <person name="Lipzen A."/>
            <person name="Lombard V."/>
            <person name="Magnuson J."/>
            <person name="Maillard F."/>
            <person name="Morin E."/>
            <person name="Murat C."/>
            <person name="Nolan M."/>
            <person name="Ohm R."/>
            <person name="Pangilinan J."/>
            <person name="Pereira M."/>
            <person name="Perotto S."/>
            <person name="Peter M."/>
            <person name="Riley R."/>
            <person name="Sitrit Y."/>
            <person name="Stielow B."/>
            <person name="Szollosi G."/>
            <person name="Zifcakova L."/>
            <person name="Stursova M."/>
            <person name="Spatafora J.W."/>
            <person name="Tedersoo L."/>
            <person name="Vaario L.-M."/>
            <person name="Yamada A."/>
            <person name="Yan M."/>
            <person name="Wang P."/>
            <person name="Xu J."/>
            <person name="Bruns T."/>
            <person name="Baldrian P."/>
            <person name="Vilgalys R."/>
            <person name="Henrissat B."/>
            <person name="Grigoriev I.V."/>
            <person name="Hibbett D."/>
            <person name="Nagy L.G."/>
            <person name="Martin F.M."/>
        </authorList>
    </citation>
    <scope>NUCLEOTIDE SEQUENCE</scope>
    <source>
        <strain evidence="1">P2</strain>
    </source>
</reference>
<evidence type="ECO:0000313" key="2">
    <source>
        <dbReference type="Proteomes" id="UP000886501"/>
    </source>
</evidence>
<dbReference type="EMBL" id="MU117968">
    <property type="protein sequence ID" value="KAF9652579.1"/>
    <property type="molecule type" value="Genomic_DNA"/>
</dbReference>
<keyword evidence="2" id="KW-1185">Reference proteome</keyword>
<name>A0ACB6ZSM2_THEGA</name>